<dbReference type="EMBL" id="SLWS01000003">
    <property type="protein sequence ID" value="TCO60552.1"/>
    <property type="molecule type" value="Genomic_DNA"/>
</dbReference>
<dbReference type="GO" id="GO:0043531">
    <property type="term" value="F:ADP binding"/>
    <property type="evidence" value="ECO:0007669"/>
    <property type="project" value="InterPro"/>
</dbReference>
<dbReference type="InterPro" id="IPR019734">
    <property type="entry name" value="TPR_rpt"/>
</dbReference>
<dbReference type="InterPro" id="IPR002182">
    <property type="entry name" value="NB-ARC"/>
</dbReference>
<protein>
    <submittedName>
        <fullName evidence="4">Tetratricopeptide repeat protein</fullName>
    </submittedName>
</protein>
<dbReference type="InterPro" id="IPR011990">
    <property type="entry name" value="TPR-like_helical_dom_sf"/>
</dbReference>
<evidence type="ECO:0000313" key="5">
    <source>
        <dbReference type="Proteomes" id="UP000295680"/>
    </source>
</evidence>
<organism evidence="4 5">
    <name type="scientific">Actinocrispum wychmicini</name>
    <dbReference type="NCBI Taxonomy" id="1213861"/>
    <lineage>
        <taxon>Bacteria</taxon>
        <taxon>Bacillati</taxon>
        <taxon>Actinomycetota</taxon>
        <taxon>Actinomycetes</taxon>
        <taxon>Pseudonocardiales</taxon>
        <taxon>Pseudonocardiaceae</taxon>
        <taxon>Actinocrispum</taxon>
    </lineage>
</organism>
<dbReference type="Gene3D" id="1.25.40.10">
    <property type="entry name" value="Tetratricopeptide repeat domain"/>
    <property type="match status" value="2"/>
</dbReference>
<dbReference type="PANTHER" id="PTHR46082">
    <property type="entry name" value="ATP/GTP-BINDING PROTEIN-RELATED"/>
    <property type="match status" value="1"/>
</dbReference>
<evidence type="ECO:0000313" key="4">
    <source>
        <dbReference type="EMBL" id="TCO60552.1"/>
    </source>
</evidence>
<dbReference type="Gene3D" id="3.40.50.300">
    <property type="entry name" value="P-loop containing nucleotide triphosphate hydrolases"/>
    <property type="match status" value="1"/>
</dbReference>
<dbReference type="SUPFAM" id="SSF48452">
    <property type="entry name" value="TPR-like"/>
    <property type="match status" value="1"/>
</dbReference>
<feature type="domain" description="NB-ARC" evidence="2">
    <location>
        <begin position="81"/>
        <end position="201"/>
    </location>
</feature>
<dbReference type="OrthoDB" id="3885120at2"/>
<dbReference type="SUPFAM" id="SSF52540">
    <property type="entry name" value="P-loop containing nucleoside triphosphate hydrolases"/>
    <property type="match status" value="1"/>
</dbReference>
<dbReference type="InterPro" id="IPR027417">
    <property type="entry name" value="P-loop_NTPase"/>
</dbReference>
<name>A0A4R2JP68_9PSEU</name>
<dbReference type="PRINTS" id="PR00364">
    <property type="entry name" value="DISEASERSIST"/>
</dbReference>
<dbReference type="InterPro" id="IPR053137">
    <property type="entry name" value="NLR-like"/>
</dbReference>
<gene>
    <name evidence="4" type="ORF">EV192_103127</name>
</gene>
<dbReference type="Pfam" id="PF13174">
    <property type="entry name" value="TPR_6"/>
    <property type="match status" value="1"/>
</dbReference>
<dbReference type="InterPro" id="IPR056681">
    <property type="entry name" value="DUF7779"/>
</dbReference>
<dbReference type="AlphaFoldDB" id="A0A4R2JP68"/>
<feature type="domain" description="DUF7779" evidence="3">
    <location>
        <begin position="315"/>
        <end position="399"/>
    </location>
</feature>
<sequence length="783" mass="83573">MAQGDSDTRNVMSGAVRGGVVQAHHIGHVTVTGPAASSAGGQAARRWPRRFGVVPPLAHCFQSRAETELLPDAGRGDMAAGDPTCAVVFGLGGVGKTQLAAAYAERMWTEQAVDLLVWVAADSRAAIASAYVDVAAELTGTWSPDADQGAERFLVWLAESTVRWLIVLDDVQAPTDLDRFWPPRTASGRVLVTTRRRDAALAGHGRRLVDVGVFTSAESAAYLAAKLDTAPGTRAADLLADDLGHLPLALAQAAAYIVDEDIGFGEYRARLADQRHALADLVPEPDALPDSHRATMAATWSLSIHRADSLRPAGMARPILELASLMDPNGVPVGVFTSKAVASSLGTVDDPAGVEQIRSALQCLHRLSLATVDMTSPHSAVRVHALVQRATREKLADHRLQSLSHLAADALLEVWPAFEQDTTLVQALRANTDTVHRHAGDRLWTPELHQVLCRVAASYRASRLTTTAIDRFQHLHDVAEQRFGPGHPRALCARRDLIDVHSATAEFNAAVLALEHLLADATQALGPDHAETLATRHLLAFRRGVGGDLPGAIAGFTALLSDNLRLFGPDHPETMVSRSHLAWCRGEAGDMAGAVAAFEQLLADRLRVLGPHHESTLTTRGLLARARGTAGDPAAAVSGLQELLDDVQRLVGPYHPGAFAVRIHLASWLGRAGDPAAAVAELEQLLHDQRGSLGPEHSDTLSTRCDLARWRIEAGDLAAVTELEQLLDEQCGSQGSEHPDTRHTRVTLAEARQRANGELGAGDTPEPGGPTGVHGAQMQTHRY</sequence>
<proteinExistence type="predicted"/>
<accession>A0A4R2JP68</accession>
<dbReference type="Pfam" id="PF00931">
    <property type="entry name" value="NB-ARC"/>
    <property type="match status" value="1"/>
</dbReference>
<dbReference type="PANTHER" id="PTHR46082:SF6">
    <property type="entry name" value="AAA+ ATPASE DOMAIN-CONTAINING PROTEIN-RELATED"/>
    <property type="match status" value="1"/>
</dbReference>
<dbReference type="NCBIfam" id="NF040586">
    <property type="entry name" value="FxSxx_TPR"/>
    <property type="match status" value="1"/>
</dbReference>
<keyword evidence="5" id="KW-1185">Reference proteome</keyword>
<evidence type="ECO:0000259" key="3">
    <source>
        <dbReference type="Pfam" id="PF25000"/>
    </source>
</evidence>
<comment type="caution">
    <text evidence="4">The sequence shown here is derived from an EMBL/GenBank/DDBJ whole genome shotgun (WGS) entry which is preliminary data.</text>
</comment>
<dbReference type="Proteomes" id="UP000295680">
    <property type="component" value="Unassembled WGS sequence"/>
</dbReference>
<reference evidence="4 5" key="1">
    <citation type="submission" date="2019-03" db="EMBL/GenBank/DDBJ databases">
        <title>Genomic Encyclopedia of Type Strains, Phase IV (KMG-IV): sequencing the most valuable type-strain genomes for metagenomic binning, comparative biology and taxonomic classification.</title>
        <authorList>
            <person name="Goeker M."/>
        </authorList>
    </citation>
    <scope>NUCLEOTIDE SEQUENCE [LARGE SCALE GENOMIC DNA]</scope>
    <source>
        <strain evidence="4 5">DSM 45934</strain>
    </source>
</reference>
<dbReference type="Pfam" id="PF25000">
    <property type="entry name" value="DUF7779"/>
    <property type="match status" value="1"/>
</dbReference>
<feature type="region of interest" description="Disordered" evidence="1">
    <location>
        <begin position="757"/>
        <end position="783"/>
    </location>
</feature>
<evidence type="ECO:0000256" key="1">
    <source>
        <dbReference type="SAM" id="MobiDB-lite"/>
    </source>
</evidence>
<evidence type="ECO:0000259" key="2">
    <source>
        <dbReference type="Pfam" id="PF00931"/>
    </source>
</evidence>